<proteinExistence type="predicted"/>
<accession>A0A383EYF2</accession>
<reference evidence="1" key="1">
    <citation type="submission" date="2018-05" db="EMBL/GenBank/DDBJ databases">
        <authorList>
            <person name="Lanie J.A."/>
            <person name="Ng W.-L."/>
            <person name="Kazmierczak K.M."/>
            <person name="Andrzejewski T.M."/>
            <person name="Davidsen T.M."/>
            <person name="Wayne K.J."/>
            <person name="Tettelin H."/>
            <person name="Glass J.I."/>
            <person name="Rusch D."/>
            <person name="Podicherti R."/>
            <person name="Tsui H.-C.T."/>
            <person name="Winkler M.E."/>
        </authorList>
    </citation>
    <scope>NUCLEOTIDE SEQUENCE</scope>
</reference>
<gene>
    <name evidence="1" type="ORF">METZ01_LOCUS514458</name>
</gene>
<dbReference type="EMBL" id="UINC01229761">
    <property type="protein sequence ID" value="SVE61604.1"/>
    <property type="molecule type" value="Genomic_DNA"/>
</dbReference>
<name>A0A383EYF2_9ZZZZ</name>
<protein>
    <submittedName>
        <fullName evidence="1">Uncharacterized protein</fullName>
    </submittedName>
</protein>
<organism evidence="1">
    <name type="scientific">marine metagenome</name>
    <dbReference type="NCBI Taxonomy" id="408172"/>
    <lineage>
        <taxon>unclassified sequences</taxon>
        <taxon>metagenomes</taxon>
        <taxon>ecological metagenomes</taxon>
    </lineage>
</organism>
<dbReference type="AlphaFoldDB" id="A0A383EYF2"/>
<sequence>MMRPAREVEVAPQQFALTLLPARLDRYRPPASIQTAQL</sequence>
<evidence type="ECO:0000313" key="1">
    <source>
        <dbReference type="EMBL" id="SVE61604.1"/>
    </source>
</evidence>